<reference evidence="1" key="2">
    <citation type="submission" date="2020-09" db="EMBL/GenBank/DDBJ databases">
        <authorList>
            <person name="Sun Q."/>
            <person name="Zhou Y."/>
        </authorList>
    </citation>
    <scope>NUCLEOTIDE SEQUENCE</scope>
    <source>
        <strain evidence="1">CGMCC 1.3617</strain>
    </source>
</reference>
<evidence type="ECO:0000313" key="2">
    <source>
        <dbReference type="Proteomes" id="UP000661507"/>
    </source>
</evidence>
<name>A0A917KND7_9PROT</name>
<dbReference type="EMBL" id="BMKW01000007">
    <property type="protein sequence ID" value="GGJ22214.1"/>
    <property type="molecule type" value="Genomic_DNA"/>
</dbReference>
<evidence type="ECO:0000313" key="1">
    <source>
        <dbReference type="EMBL" id="GGJ22214.1"/>
    </source>
</evidence>
<gene>
    <name evidence="1" type="ORF">GCM10011320_31870</name>
</gene>
<reference evidence="1" key="1">
    <citation type="journal article" date="2014" name="Int. J. Syst. Evol. Microbiol.">
        <title>Complete genome sequence of Corynebacterium casei LMG S-19264T (=DSM 44701T), isolated from a smear-ripened cheese.</title>
        <authorList>
            <consortium name="US DOE Joint Genome Institute (JGI-PGF)"/>
            <person name="Walter F."/>
            <person name="Albersmeier A."/>
            <person name="Kalinowski J."/>
            <person name="Ruckert C."/>
        </authorList>
    </citation>
    <scope>NUCLEOTIDE SEQUENCE</scope>
    <source>
        <strain evidence="1">CGMCC 1.3617</strain>
    </source>
</reference>
<accession>A0A917KND7</accession>
<keyword evidence="2" id="KW-1185">Reference proteome</keyword>
<sequence>MLAVSLVSACASRPPPAPLDAAGREALRLRTAMLAEVPGAAVPATPLAVQWVALARDAIAQAGRRPEGAELAVLTDRTPSVQRVALLLMRADGPWEVVASAPASTGISGVPDHFITPLGVYAQDGGIRGYRALGTYNREGIRGLGERGMRVWDFGWYQAPRGWPMMAARHASASPCMRPTPICSNPCWANLPRRAACASAAR</sequence>
<organism evidence="1 2">
    <name type="scientific">Neoroseomonas lacus</name>
    <dbReference type="NCBI Taxonomy" id="287609"/>
    <lineage>
        <taxon>Bacteria</taxon>
        <taxon>Pseudomonadati</taxon>
        <taxon>Pseudomonadota</taxon>
        <taxon>Alphaproteobacteria</taxon>
        <taxon>Acetobacterales</taxon>
        <taxon>Acetobacteraceae</taxon>
        <taxon>Neoroseomonas</taxon>
    </lineage>
</organism>
<dbReference type="AlphaFoldDB" id="A0A917KND7"/>
<protein>
    <submittedName>
        <fullName evidence="1">Uncharacterized protein</fullName>
    </submittedName>
</protein>
<proteinExistence type="predicted"/>
<comment type="caution">
    <text evidence="1">The sequence shown here is derived from an EMBL/GenBank/DDBJ whole genome shotgun (WGS) entry which is preliminary data.</text>
</comment>
<dbReference type="Proteomes" id="UP000661507">
    <property type="component" value="Unassembled WGS sequence"/>
</dbReference>